<gene>
    <name evidence="1" type="ORF">L9W94_19110</name>
</gene>
<dbReference type="RefSeq" id="WP_274683971.1">
    <property type="nucleotide sequence ID" value="NZ_JAKNBA010000075.1"/>
</dbReference>
<comment type="caution">
    <text evidence="1">The sequence shown here is derived from an EMBL/GenBank/DDBJ whole genome shotgun (WGS) entry which is preliminary data.</text>
</comment>
<sequence length="59" mass="7110">MKEEREDEEPLRAEQLIRRFLRQERKKAENAWGAIYYQSVLDTPELLEHLDNGELPELI</sequence>
<dbReference type="Proteomes" id="UP001140979">
    <property type="component" value="Unassembled WGS sequence"/>
</dbReference>
<evidence type="ECO:0000313" key="1">
    <source>
        <dbReference type="EMBL" id="MDE1244200.1"/>
    </source>
</evidence>
<name>A0A9X4IVD0_9VIBR</name>
<accession>A0A9X4IVD0</accession>
<reference evidence="1" key="1">
    <citation type="submission" date="2022-02" db="EMBL/GenBank/DDBJ databases">
        <title>Emergence and expansion in Europe of a Vibrio aestuarianus clonal complex pathogenic for oysters.</title>
        <authorList>
            <person name="Mesnil A."/>
            <person name="Travers M.-A."/>
        </authorList>
    </citation>
    <scope>NUCLEOTIDE SEQUENCE</scope>
    <source>
        <strain evidence="1">19_064_11T1</strain>
    </source>
</reference>
<protein>
    <submittedName>
        <fullName evidence="1">Uncharacterized protein</fullName>
    </submittedName>
</protein>
<dbReference type="AlphaFoldDB" id="A0A9X4IVD0"/>
<proteinExistence type="predicted"/>
<dbReference type="EMBL" id="JAKNBA010000075">
    <property type="protein sequence ID" value="MDE1244200.1"/>
    <property type="molecule type" value="Genomic_DNA"/>
</dbReference>
<organism evidence="1 2">
    <name type="scientific">Vibrio aestuarianus</name>
    <dbReference type="NCBI Taxonomy" id="28171"/>
    <lineage>
        <taxon>Bacteria</taxon>
        <taxon>Pseudomonadati</taxon>
        <taxon>Pseudomonadota</taxon>
        <taxon>Gammaproteobacteria</taxon>
        <taxon>Vibrionales</taxon>
        <taxon>Vibrionaceae</taxon>
        <taxon>Vibrio</taxon>
    </lineage>
</organism>
<evidence type="ECO:0000313" key="2">
    <source>
        <dbReference type="Proteomes" id="UP001140979"/>
    </source>
</evidence>